<dbReference type="Proteomes" id="UP000019471">
    <property type="component" value="Unassembled WGS sequence"/>
</dbReference>
<sequence length="248" mass="28396">MRCDDRNVDVEHSECLEVASLSTVSAYEGGDRNTCLGVSVEDKTHKVFLPIISIKQHARTADSGPEGPKPGQKLKGQTNILPWKRAFERATRAAAEYQIEMEEYKENRWKVLQARRLIQDWVCDYIILELEEVPDDAEDPNAAHKYIQDIDKDNEVYVRKEILSKVDAMKLGDFENVAATSSQHRRYKADLKEAGYILHVVMMKWQPTSLSDLPRRIDPPLTTMTSADSTVFKALTISSSWTEHSWLW</sequence>
<dbReference type="RefSeq" id="XP_007749724.1">
    <property type="nucleotide sequence ID" value="XM_007751534.1"/>
</dbReference>
<keyword evidence="2" id="KW-1185">Reference proteome</keyword>
<proteinExistence type="predicted"/>
<protein>
    <submittedName>
        <fullName evidence="1">Uncharacterized protein</fullName>
    </submittedName>
</protein>
<dbReference type="GeneID" id="19195651"/>
<evidence type="ECO:0000313" key="1">
    <source>
        <dbReference type="EMBL" id="EXJ65984.1"/>
    </source>
</evidence>
<gene>
    <name evidence="1" type="ORF">A1O5_10961</name>
</gene>
<comment type="caution">
    <text evidence="1">The sequence shown here is derived from an EMBL/GenBank/DDBJ whole genome shotgun (WGS) entry which is preliminary data.</text>
</comment>
<organism evidence="1 2">
    <name type="scientific">Cladophialophora psammophila CBS 110553</name>
    <dbReference type="NCBI Taxonomy" id="1182543"/>
    <lineage>
        <taxon>Eukaryota</taxon>
        <taxon>Fungi</taxon>
        <taxon>Dikarya</taxon>
        <taxon>Ascomycota</taxon>
        <taxon>Pezizomycotina</taxon>
        <taxon>Eurotiomycetes</taxon>
        <taxon>Chaetothyriomycetidae</taxon>
        <taxon>Chaetothyriales</taxon>
        <taxon>Herpotrichiellaceae</taxon>
        <taxon>Cladophialophora</taxon>
    </lineage>
</organism>
<dbReference type="HOGENOM" id="CLU_1120073_0_0_1"/>
<dbReference type="AlphaFoldDB" id="W9X6A1"/>
<accession>W9X6A1</accession>
<name>W9X6A1_9EURO</name>
<reference evidence="1 2" key="1">
    <citation type="submission" date="2013-03" db="EMBL/GenBank/DDBJ databases">
        <title>The Genome Sequence of Cladophialophora psammophila CBS 110553.</title>
        <authorList>
            <consortium name="The Broad Institute Genomics Platform"/>
            <person name="Cuomo C."/>
            <person name="de Hoog S."/>
            <person name="Gorbushina A."/>
            <person name="Walker B."/>
            <person name="Young S.K."/>
            <person name="Zeng Q."/>
            <person name="Gargeya S."/>
            <person name="Fitzgerald M."/>
            <person name="Haas B."/>
            <person name="Abouelleil A."/>
            <person name="Allen A.W."/>
            <person name="Alvarado L."/>
            <person name="Arachchi H.M."/>
            <person name="Berlin A.M."/>
            <person name="Chapman S.B."/>
            <person name="Gainer-Dewar J."/>
            <person name="Goldberg J."/>
            <person name="Griggs A."/>
            <person name="Gujja S."/>
            <person name="Hansen M."/>
            <person name="Howarth C."/>
            <person name="Imamovic A."/>
            <person name="Ireland A."/>
            <person name="Larimer J."/>
            <person name="McCowan C."/>
            <person name="Murphy C."/>
            <person name="Pearson M."/>
            <person name="Poon T.W."/>
            <person name="Priest M."/>
            <person name="Roberts A."/>
            <person name="Saif S."/>
            <person name="Shea T."/>
            <person name="Sisk P."/>
            <person name="Sykes S."/>
            <person name="Wortman J."/>
            <person name="Nusbaum C."/>
            <person name="Birren B."/>
        </authorList>
    </citation>
    <scope>NUCLEOTIDE SEQUENCE [LARGE SCALE GENOMIC DNA]</scope>
    <source>
        <strain evidence="1 2">CBS 110553</strain>
    </source>
</reference>
<dbReference type="EMBL" id="AMGX01000022">
    <property type="protein sequence ID" value="EXJ65984.1"/>
    <property type="molecule type" value="Genomic_DNA"/>
</dbReference>
<evidence type="ECO:0000313" key="2">
    <source>
        <dbReference type="Proteomes" id="UP000019471"/>
    </source>
</evidence>